<comment type="caution">
    <text evidence="1">The sequence shown here is derived from an EMBL/GenBank/DDBJ whole genome shotgun (WGS) entry which is preliminary data.</text>
</comment>
<reference evidence="1 2" key="1">
    <citation type="journal article" date="2013" name="Mar. Genomics">
        <title>Expression of sulfatases in Rhodopirellula baltica and the diversity of sulfatases in the genus Rhodopirellula.</title>
        <authorList>
            <person name="Wegner C.E."/>
            <person name="Richter-Heitmann T."/>
            <person name="Klindworth A."/>
            <person name="Klockow C."/>
            <person name="Richter M."/>
            <person name="Achstetter T."/>
            <person name="Glockner F.O."/>
            <person name="Harder J."/>
        </authorList>
    </citation>
    <scope>NUCLEOTIDE SEQUENCE [LARGE SCALE GENOMIC DNA]</scope>
    <source>
        <strain evidence="1 2">SM1</strain>
    </source>
</reference>
<evidence type="ECO:0000313" key="2">
    <source>
        <dbReference type="Proteomes" id="UP000011991"/>
    </source>
</evidence>
<name>M5R9Z1_9BACT</name>
<evidence type="ECO:0000313" key="1">
    <source>
        <dbReference type="EMBL" id="EMI16298.1"/>
    </source>
</evidence>
<proteinExistence type="predicted"/>
<keyword evidence="2" id="KW-1185">Reference proteome</keyword>
<dbReference type="Proteomes" id="UP000011991">
    <property type="component" value="Unassembled WGS sequence"/>
</dbReference>
<sequence length="40" mass="4518">MIVFLALELARASRTVEDTWWSSRMISLTARPVLQDVAAL</sequence>
<gene>
    <name evidence="1" type="ORF">RMSM_06777</name>
</gene>
<accession>M5R9Z1</accession>
<dbReference type="EMBL" id="ANOG01000971">
    <property type="protein sequence ID" value="EMI16298.1"/>
    <property type="molecule type" value="Genomic_DNA"/>
</dbReference>
<protein>
    <submittedName>
        <fullName evidence="1">Uncharacterized protein</fullName>
    </submittedName>
</protein>
<organism evidence="1 2">
    <name type="scientific">Rhodopirellula maiorica SM1</name>
    <dbReference type="NCBI Taxonomy" id="1265738"/>
    <lineage>
        <taxon>Bacteria</taxon>
        <taxon>Pseudomonadati</taxon>
        <taxon>Planctomycetota</taxon>
        <taxon>Planctomycetia</taxon>
        <taxon>Pirellulales</taxon>
        <taxon>Pirellulaceae</taxon>
        <taxon>Novipirellula</taxon>
    </lineage>
</organism>
<dbReference type="AlphaFoldDB" id="M5R9Z1"/>